<dbReference type="EMBL" id="JAINDJ010000005">
    <property type="protein sequence ID" value="KAG9448195.1"/>
    <property type="molecule type" value="Genomic_DNA"/>
</dbReference>
<reference evidence="2 3" key="1">
    <citation type="submission" date="2021-07" db="EMBL/GenBank/DDBJ databases">
        <title>The Aristolochia fimbriata genome: insights into angiosperm evolution, floral development and chemical biosynthesis.</title>
        <authorList>
            <person name="Jiao Y."/>
        </authorList>
    </citation>
    <scope>NUCLEOTIDE SEQUENCE [LARGE SCALE GENOMIC DNA]</scope>
    <source>
        <strain evidence="2">IBCAS-2021</strain>
        <tissue evidence="2">Leaf</tissue>
    </source>
</reference>
<dbReference type="Proteomes" id="UP000825729">
    <property type="component" value="Unassembled WGS sequence"/>
</dbReference>
<name>A0AAV7EJB5_ARIFI</name>
<comment type="caution">
    <text evidence="2">The sequence shown here is derived from an EMBL/GenBank/DDBJ whole genome shotgun (WGS) entry which is preliminary data.</text>
</comment>
<feature type="region of interest" description="Disordered" evidence="1">
    <location>
        <begin position="40"/>
        <end position="68"/>
    </location>
</feature>
<proteinExistence type="predicted"/>
<gene>
    <name evidence="2" type="ORF">H6P81_014323</name>
</gene>
<accession>A0AAV7EJB5</accession>
<organism evidence="2 3">
    <name type="scientific">Aristolochia fimbriata</name>
    <name type="common">White veined hardy Dutchman's pipe vine</name>
    <dbReference type="NCBI Taxonomy" id="158543"/>
    <lineage>
        <taxon>Eukaryota</taxon>
        <taxon>Viridiplantae</taxon>
        <taxon>Streptophyta</taxon>
        <taxon>Embryophyta</taxon>
        <taxon>Tracheophyta</taxon>
        <taxon>Spermatophyta</taxon>
        <taxon>Magnoliopsida</taxon>
        <taxon>Magnoliidae</taxon>
        <taxon>Piperales</taxon>
        <taxon>Aristolochiaceae</taxon>
        <taxon>Aristolochia</taxon>
    </lineage>
</organism>
<sequence length="160" mass="17709">MNFTRVCSPPGGGKEQKQTAPAVRHQLRVKCCETMRVASGGDLTASKRASSRQRPPEDRGDRERERNGSHEIIVTRFLLIAKEPRRAIKTLLSTLPVTCAPSKRLRLNGHKSATECVPIAGVRPQPLRRPPVPSRTCPLPASTEGLLLKRLNPTRSINQH</sequence>
<evidence type="ECO:0000313" key="3">
    <source>
        <dbReference type="Proteomes" id="UP000825729"/>
    </source>
</evidence>
<feature type="compositionally biased region" description="Basic and acidic residues" evidence="1">
    <location>
        <begin position="54"/>
        <end position="68"/>
    </location>
</feature>
<feature type="region of interest" description="Disordered" evidence="1">
    <location>
        <begin position="1"/>
        <end position="22"/>
    </location>
</feature>
<evidence type="ECO:0000313" key="2">
    <source>
        <dbReference type="EMBL" id="KAG9448195.1"/>
    </source>
</evidence>
<protein>
    <submittedName>
        <fullName evidence="2">Uncharacterized protein</fullName>
    </submittedName>
</protein>
<evidence type="ECO:0000256" key="1">
    <source>
        <dbReference type="SAM" id="MobiDB-lite"/>
    </source>
</evidence>
<keyword evidence="3" id="KW-1185">Reference proteome</keyword>
<dbReference type="AlphaFoldDB" id="A0AAV7EJB5"/>